<accession>A0A845MB88</accession>
<evidence type="ECO:0000256" key="2">
    <source>
        <dbReference type="SAM" id="SignalP"/>
    </source>
</evidence>
<dbReference type="EMBL" id="WTUX01000019">
    <property type="protein sequence ID" value="MZR14914.1"/>
    <property type="molecule type" value="Genomic_DNA"/>
</dbReference>
<keyword evidence="1" id="KW-0472">Membrane</keyword>
<dbReference type="Proteomes" id="UP000467322">
    <property type="component" value="Unassembled WGS sequence"/>
</dbReference>
<reference evidence="3 4" key="1">
    <citation type="submission" date="2019-12" db="EMBL/GenBank/DDBJ databases">
        <title>Maritimibacter sp. nov. sp. isolated from sea sand.</title>
        <authorList>
            <person name="Kim J."/>
            <person name="Jeong S.E."/>
            <person name="Jung H.S."/>
            <person name="Jeon C.O."/>
        </authorList>
    </citation>
    <scope>NUCLEOTIDE SEQUENCE [LARGE SCALE GENOMIC DNA]</scope>
    <source>
        <strain evidence="3 4">DP07</strain>
    </source>
</reference>
<evidence type="ECO:0000256" key="1">
    <source>
        <dbReference type="SAM" id="Phobius"/>
    </source>
</evidence>
<feature type="chain" id="PRO_5032753305" description="Transmembrane protein (Alph_Pro_TM)" evidence="2">
    <location>
        <begin position="19"/>
        <end position="253"/>
    </location>
</feature>
<evidence type="ECO:0000313" key="4">
    <source>
        <dbReference type="Proteomes" id="UP000467322"/>
    </source>
</evidence>
<gene>
    <name evidence="3" type="ORF">GQE99_17975</name>
</gene>
<dbReference type="Pfam" id="PF09608">
    <property type="entry name" value="Alph_Pro_TM"/>
    <property type="match status" value="1"/>
</dbReference>
<keyword evidence="2" id="KW-0732">Signal</keyword>
<dbReference type="AlphaFoldDB" id="A0A845MB88"/>
<feature type="transmembrane region" description="Helical" evidence="1">
    <location>
        <begin position="226"/>
        <end position="251"/>
    </location>
</feature>
<organism evidence="3 4">
    <name type="scientific">Maritimibacter harenae</name>
    <dbReference type="NCBI Taxonomy" id="2606218"/>
    <lineage>
        <taxon>Bacteria</taxon>
        <taxon>Pseudomonadati</taxon>
        <taxon>Pseudomonadota</taxon>
        <taxon>Alphaproteobacteria</taxon>
        <taxon>Rhodobacterales</taxon>
        <taxon>Roseobacteraceae</taxon>
        <taxon>Maritimibacter</taxon>
    </lineage>
</organism>
<keyword evidence="1" id="KW-1133">Transmembrane helix</keyword>
<proteinExistence type="predicted"/>
<keyword evidence="4" id="KW-1185">Reference proteome</keyword>
<sequence length="253" mass="28275">MMRLLLSLLLFLAAPAWAQEERIVAGMSQNRVAIDATFVGSEILLFGAVKRETPIPDSPLGVVIVIEGPEETVTVRRKERQFGIWVNTDAVAVRDAPAFYAIATSGRFDYVLSEEENRDRLVSIEETVQVIENAEVDDAEAFADALIRIREKEGLYSLAEDSVFLDQSTLFSTSVQLPSNVVEGLYTAHIYLTREGKVVSNHVSYVSVRKVGLERWVFNLAHERPLIYGLLSLAIAGFFGWAASTLFRFVFRN</sequence>
<evidence type="ECO:0008006" key="5">
    <source>
        <dbReference type="Google" id="ProtNLM"/>
    </source>
</evidence>
<evidence type="ECO:0000313" key="3">
    <source>
        <dbReference type="EMBL" id="MZR14914.1"/>
    </source>
</evidence>
<dbReference type="InterPro" id="IPR019088">
    <property type="entry name" value="CHP02186-rel_TM"/>
</dbReference>
<protein>
    <recommendedName>
        <fullName evidence="5">Transmembrane protein (Alph_Pro_TM)</fullName>
    </recommendedName>
</protein>
<keyword evidence="1" id="KW-0812">Transmembrane</keyword>
<comment type="caution">
    <text evidence="3">The sequence shown here is derived from an EMBL/GenBank/DDBJ whole genome shotgun (WGS) entry which is preliminary data.</text>
</comment>
<feature type="signal peptide" evidence="2">
    <location>
        <begin position="1"/>
        <end position="18"/>
    </location>
</feature>
<dbReference type="RefSeq" id="WP_161353102.1">
    <property type="nucleotide sequence ID" value="NZ_WTUX01000019.1"/>
</dbReference>
<name>A0A845MB88_9RHOB</name>